<gene>
    <name evidence="3" type="ORF">KFE25_011808</name>
</gene>
<feature type="compositionally biased region" description="Gly residues" evidence="1">
    <location>
        <begin position="609"/>
        <end position="621"/>
    </location>
</feature>
<sequence length="621" mass="63719">MRTNLLIFCALAVRAAAYAPAAGPRARGALVRARAQLSSGGIDATALAELDGWDDEPTTQRHDDYMASLKTGGTPTEERVLEPPEGYVPLSERADIAMGTAGVVAAPGMDAIDKYMATLKREQPPPSDDQPIVLRGDQAHNMWLASLKTGGTPVDERSLEPPPGYIPAMERLARNMGVDAGEVYEGVAKGTADPFDVWMASRKTGGTPEEERDLTVPDGHVPFMPASAPAPAGLAAKRQAMARAVAQPPAPPRQPTQPTPRPALASKPPAVAPLAEPVPAARAQPRAMTLAATNVVPAPAAPAAPARVPAMAMSMTMSAASPQPASAAAIDEAMRSLLTWLAQPADGRRGEAASSMAAAIARVQTSLPAPTRPLDASLISLANGAGAFSALRAARPAPPTVAVPRPRFVRSSDAPPPARAPSPAAPAAAAAPAAPAAAAAPAIVERPRARASRFAYDPEDVEPERLAYEGRGAEELLGRPGAPVAVAAAVLPTPPAAPAPPPAAPAPPPAARAGIVRHAVGATPGLQAYMATLPDEDTPLPSGVEELRGYSTQYKVPGMETMSPQEFRAAMDAKISRTVKEWRAKRPVHGSASSLSYMDSLNSKRKADGGAGGGADGGAAK</sequence>
<feature type="signal peptide" evidence="2">
    <location>
        <begin position="1"/>
        <end position="17"/>
    </location>
</feature>
<feature type="chain" id="PRO_5035215110" evidence="2">
    <location>
        <begin position="18"/>
        <end position="621"/>
    </location>
</feature>
<dbReference type="OMA" id="CLWSESE"/>
<keyword evidence="2" id="KW-0732">Signal</keyword>
<dbReference type="OrthoDB" id="10591009at2759"/>
<keyword evidence="4" id="KW-1185">Reference proteome</keyword>
<proteinExistence type="predicted"/>
<comment type="caution">
    <text evidence="3">The sequence shown here is derived from an EMBL/GenBank/DDBJ whole genome shotgun (WGS) entry which is preliminary data.</text>
</comment>
<feature type="region of interest" description="Disordered" evidence="1">
    <location>
        <begin position="398"/>
        <end position="427"/>
    </location>
</feature>
<feature type="region of interest" description="Disordered" evidence="1">
    <location>
        <begin position="582"/>
        <end position="621"/>
    </location>
</feature>
<evidence type="ECO:0000313" key="4">
    <source>
        <dbReference type="Proteomes" id="UP000751190"/>
    </source>
</evidence>
<feature type="compositionally biased region" description="Pro residues" evidence="1">
    <location>
        <begin position="248"/>
        <end position="261"/>
    </location>
</feature>
<dbReference type="AlphaFoldDB" id="A0A8J5XBA8"/>
<organism evidence="3 4">
    <name type="scientific">Diacronema lutheri</name>
    <name type="common">Unicellular marine alga</name>
    <name type="synonym">Monochrysis lutheri</name>
    <dbReference type="NCBI Taxonomy" id="2081491"/>
    <lineage>
        <taxon>Eukaryota</taxon>
        <taxon>Haptista</taxon>
        <taxon>Haptophyta</taxon>
        <taxon>Pavlovophyceae</taxon>
        <taxon>Pavlovales</taxon>
        <taxon>Pavlovaceae</taxon>
        <taxon>Diacronema</taxon>
    </lineage>
</organism>
<accession>A0A8J5XBA8</accession>
<feature type="compositionally biased region" description="Low complexity" evidence="1">
    <location>
        <begin position="229"/>
        <end position="247"/>
    </location>
</feature>
<name>A0A8J5XBA8_DIALT</name>
<reference evidence="3" key="1">
    <citation type="submission" date="2021-05" db="EMBL/GenBank/DDBJ databases">
        <title>The genome of the haptophyte Pavlova lutheri (Diacronema luteri, Pavlovales) - a model for lipid biosynthesis in eukaryotic algae.</title>
        <authorList>
            <person name="Hulatt C.J."/>
            <person name="Posewitz M.C."/>
        </authorList>
    </citation>
    <scope>NUCLEOTIDE SEQUENCE</scope>
    <source>
        <strain evidence="3">NIVA-4/92</strain>
    </source>
</reference>
<dbReference type="EMBL" id="JAGTXO010000033">
    <property type="protein sequence ID" value="KAG8460317.1"/>
    <property type="molecule type" value="Genomic_DNA"/>
</dbReference>
<evidence type="ECO:0000256" key="2">
    <source>
        <dbReference type="SAM" id="SignalP"/>
    </source>
</evidence>
<dbReference type="Proteomes" id="UP000751190">
    <property type="component" value="Unassembled WGS sequence"/>
</dbReference>
<evidence type="ECO:0000256" key="1">
    <source>
        <dbReference type="SAM" id="MobiDB-lite"/>
    </source>
</evidence>
<protein>
    <submittedName>
        <fullName evidence="3">Uncharacterized protein</fullName>
    </submittedName>
</protein>
<feature type="compositionally biased region" description="Pro residues" evidence="1">
    <location>
        <begin position="414"/>
        <end position="424"/>
    </location>
</feature>
<evidence type="ECO:0000313" key="3">
    <source>
        <dbReference type="EMBL" id="KAG8460317.1"/>
    </source>
</evidence>
<feature type="compositionally biased region" description="Polar residues" evidence="1">
    <location>
        <begin position="591"/>
        <end position="601"/>
    </location>
</feature>
<feature type="region of interest" description="Disordered" evidence="1">
    <location>
        <begin position="229"/>
        <end position="269"/>
    </location>
</feature>